<dbReference type="AlphaFoldDB" id="A0A816FEJ2"/>
<dbReference type="EMBL" id="CAJNOR010011332">
    <property type="protein sequence ID" value="CAF1660516.1"/>
    <property type="molecule type" value="Genomic_DNA"/>
</dbReference>
<dbReference type="Proteomes" id="UP000663828">
    <property type="component" value="Unassembled WGS sequence"/>
</dbReference>
<accession>A0A816FEJ2</accession>
<proteinExistence type="predicted"/>
<reference evidence="1" key="1">
    <citation type="submission" date="2021-02" db="EMBL/GenBank/DDBJ databases">
        <authorList>
            <person name="Nowell W R."/>
        </authorList>
    </citation>
    <scope>NUCLEOTIDE SEQUENCE</scope>
</reference>
<dbReference type="SUPFAM" id="SSF52047">
    <property type="entry name" value="RNI-like"/>
    <property type="match status" value="1"/>
</dbReference>
<evidence type="ECO:0000313" key="1">
    <source>
        <dbReference type="EMBL" id="CAF1660516.1"/>
    </source>
</evidence>
<feature type="non-terminal residue" evidence="1">
    <location>
        <position position="461"/>
    </location>
</feature>
<gene>
    <name evidence="1" type="ORF">XAT740_LOCUS56767</name>
</gene>
<keyword evidence="2" id="KW-1185">Reference proteome</keyword>
<evidence type="ECO:0000313" key="2">
    <source>
        <dbReference type="Proteomes" id="UP000663828"/>
    </source>
</evidence>
<evidence type="ECO:0008006" key="3">
    <source>
        <dbReference type="Google" id="ProtNLM"/>
    </source>
</evidence>
<comment type="caution">
    <text evidence="1">The sequence shown here is derived from an EMBL/GenBank/DDBJ whole genome shotgun (WGS) entry which is preliminary data.</text>
</comment>
<dbReference type="InterPro" id="IPR032675">
    <property type="entry name" value="LRR_dom_sf"/>
</dbReference>
<protein>
    <recommendedName>
        <fullName evidence="3">F-box domain-containing protein</fullName>
    </recommendedName>
</protein>
<name>A0A816FEJ2_ADIRI</name>
<dbReference type="Gene3D" id="3.80.10.10">
    <property type="entry name" value="Ribonuclease Inhibitor"/>
    <property type="match status" value="1"/>
</dbReference>
<sequence length="461" mass="53916">MSLELLSNELLIEFFEYLSTGEIFHAFHGLNYRFNSVLANHFRMHGFDLRCISRSDFDAIGRIYFSSTPQQITSICFSNNEQTPAQINRFFNQGFEFSKFTYLKSLSIYYLSPGPLAHRIIGELGNLPNFSRLVYKPVYRSTNSFCAHRFINSIWHLPNLKYCCLQFKFGPLMVFAIPLTVSSSIEYLTIEDIDISPNEFIQLCNQTPNLQYLSLRLAFELPFYGALSFAPKITKLYITYTVRSDQLFSILKMLPMITYLKLNVQSFAIDGYQAEILLRTSLPQVKHLHFRMVHTLDDDDNKEQEIEKILDTFRRPFWIDEHRLFLQCEWKTDDRSCVFYTLPYVFEGYDYAKATLFKSTYPVENKRWLNKTVYALNYHLLELDCSAPLNIQFDNVIVLSIKLPVDGKLWSTVASLPRVEQLYVSLANDDDDGNNRNQLQSILGHMPHLLIFYIREDPSRV</sequence>
<organism evidence="1 2">
    <name type="scientific">Adineta ricciae</name>
    <name type="common">Rotifer</name>
    <dbReference type="NCBI Taxonomy" id="249248"/>
    <lineage>
        <taxon>Eukaryota</taxon>
        <taxon>Metazoa</taxon>
        <taxon>Spiralia</taxon>
        <taxon>Gnathifera</taxon>
        <taxon>Rotifera</taxon>
        <taxon>Eurotatoria</taxon>
        <taxon>Bdelloidea</taxon>
        <taxon>Adinetida</taxon>
        <taxon>Adinetidae</taxon>
        <taxon>Adineta</taxon>
    </lineage>
</organism>